<protein>
    <submittedName>
        <fullName evidence="2">Uncharacterized protein</fullName>
    </submittedName>
</protein>
<dbReference type="EMBL" id="CP000125">
    <property type="protein sequence ID" value="ABA52744.1"/>
    <property type="molecule type" value="Genomic_DNA"/>
</dbReference>
<sequence length="63" mass="6813">MRRSRTDHARSPLAKHASVRRASRADGGRPPSLIIADRFAADPPLAPPPRLDARGNPPPRSPT</sequence>
<feature type="compositionally biased region" description="Pro residues" evidence="1">
    <location>
        <begin position="44"/>
        <end position="63"/>
    </location>
</feature>
<dbReference type="Proteomes" id="UP000002700">
    <property type="component" value="Chromosome II"/>
</dbReference>
<feature type="compositionally biased region" description="Basic and acidic residues" evidence="1">
    <location>
        <begin position="1"/>
        <end position="10"/>
    </location>
</feature>
<evidence type="ECO:0000256" key="1">
    <source>
        <dbReference type="SAM" id="MobiDB-lite"/>
    </source>
</evidence>
<dbReference type="AlphaFoldDB" id="Q3JLT9"/>
<feature type="region of interest" description="Disordered" evidence="1">
    <location>
        <begin position="1"/>
        <end position="63"/>
    </location>
</feature>
<gene>
    <name evidence="2" type="ordered locus">BURPS1710b_A0305</name>
</gene>
<accession>Q3JLT9</accession>
<dbReference type="EnsemblBacteria" id="ABA52744">
    <property type="protein sequence ID" value="ABA52744"/>
    <property type="gene ID" value="BURPS1710b_A0305"/>
</dbReference>
<dbReference type="KEGG" id="bpm:BURPS1710b_A0305"/>
<evidence type="ECO:0000313" key="2">
    <source>
        <dbReference type="EMBL" id="ABA52744.1"/>
    </source>
</evidence>
<organism evidence="2 3">
    <name type="scientific">Burkholderia pseudomallei (strain 1710b)</name>
    <dbReference type="NCBI Taxonomy" id="320372"/>
    <lineage>
        <taxon>Bacteria</taxon>
        <taxon>Pseudomonadati</taxon>
        <taxon>Pseudomonadota</taxon>
        <taxon>Betaproteobacteria</taxon>
        <taxon>Burkholderiales</taxon>
        <taxon>Burkholderiaceae</taxon>
        <taxon>Burkholderia</taxon>
        <taxon>pseudomallei group</taxon>
    </lineage>
</organism>
<evidence type="ECO:0000313" key="3">
    <source>
        <dbReference type="Proteomes" id="UP000002700"/>
    </source>
</evidence>
<proteinExistence type="predicted"/>
<name>Q3JLT9_BURP1</name>
<reference evidence="2 3" key="1">
    <citation type="submission" date="2005-09" db="EMBL/GenBank/DDBJ databases">
        <authorList>
            <person name="Woods D.E."/>
            <person name="Nierman W.C."/>
        </authorList>
    </citation>
    <scope>NUCLEOTIDE SEQUENCE [LARGE SCALE GENOMIC DNA]</scope>
    <source>
        <strain evidence="2 3">1710b</strain>
    </source>
</reference>
<dbReference type="HOGENOM" id="CLU_207698_0_0_4"/>